<keyword evidence="3" id="KW-1185">Reference proteome</keyword>
<feature type="compositionally biased region" description="Basic and acidic residues" evidence="1">
    <location>
        <begin position="252"/>
        <end position="271"/>
    </location>
</feature>
<gene>
    <name evidence="2" type="ORF">Acr_17g0011210</name>
</gene>
<evidence type="ECO:0000313" key="2">
    <source>
        <dbReference type="EMBL" id="GFZ05549.1"/>
    </source>
</evidence>
<feature type="region of interest" description="Disordered" evidence="1">
    <location>
        <begin position="447"/>
        <end position="470"/>
    </location>
</feature>
<dbReference type="Proteomes" id="UP000585474">
    <property type="component" value="Unassembled WGS sequence"/>
</dbReference>
<reference evidence="2 3" key="1">
    <citation type="submission" date="2019-07" db="EMBL/GenBank/DDBJ databases">
        <title>De Novo Assembly of kiwifruit Actinidia rufa.</title>
        <authorList>
            <person name="Sugita-Konishi S."/>
            <person name="Sato K."/>
            <person name="Mori E."/>
            <person name="Abe Y."/>
            <person name="Kisaki G."/>
            <person name="Hamano K."/>
            <person name="Suezawa K."/>
            <person name="Otani M."/>
            <person name="Fukuda T."/>
            <person name="Manabe T."/>
            <person name="Gomi K."/>
            <person name="Tabuchi M."/>
            <person name="Akimitsu K."/>
            <person name="Kataoka I."/>
        </authorList>
    </citation>
    <scope>NUCLEOTIDE SEQUENCE [LARGE SCALE GENOMIC DNA]</scope>
    <source>
        <strain evidence="3">cv. Fuchu</strain>
    </source>
</reference>
<feature type="compositionally biased region" description="Low complexity" evidence="1">
    <location>
        <begin position="274"/>
        <end position="288"/>
    </location>
</feature>
<organism evidence="2 3">
    <name type="scientific">Actinidia rufa</name>
    <dbReference type="NCBI Taxonomy" id="165716"/>
    <lineage>
        <taxon>Eukaryota</taxon>
        <taxon>Viridiplantae</taxon>
        <taxon>Streptophyta</taxon>
        <taxon>Embryophyta</taxon>
        <taxon>Tracheophyta</taxon>
        <taxon>Spermatophyta</taxon>
        <taxon>Magnoliopsida</taxon>
        <taxon>eudicotyledons</taxon>
        <taxon>Gunneridae</taxon>
        <taxon>Pentapetalae</taxon>
        <taxon>asterids</taxon>
        <taxon>Ericales</taxon>
        <taxon>Actinidiaceae</taxon>
        <taxon>Actinidia</taxon>
    </lineage>
</organism>
<feature type="region of interest" description="Disordered" evidence="1">
    <location>
        <begin position="215"/>
        <end position="297"/>
    </location>
</feature>
<accession>A0A7J0G448</accession>
<feature type="compositionally biased region" description="Low complexity" evidence="1">
    <location>
        <begin position="178"/>
        <end position="192"/>
    </location>
</feature>
<feature type="compositionally biased region" description="Polar residues" evidence="1">
    <location>
        <begin position="30"/>
        <end position="40"/>
    </location>
</feature>
<feature type="region of interest" description="Disordered" evidence="1">
    <location>
        <begin position="30"/>
        <end position="49"/>
    </location>
</feature>
<comment type="caution">
    <text evidence="2">The sequence shown here is derived from an EMBL/GenBank/DDBJ whole genome shotgun (WGS) entry which is preliminary data.</text>
</comment>
<evidence type="ECO:0000256" key="1">
    <source>
        <dbReference type="SAM" id="MobiDB-lite"/>
    </source>
</evidence>
<sequence>MSHIPDVANSGNLDSLPFWISDHLGEGSSYMTDEVNQSPASPMEGSPALETNPLAAIHPSPSSSPTLGEASLALWRCGGHGNKKSLLGGYPSNVKGWKSKFFFVTGDEWEFSEDATREGAPRVPRTWGVPDKHCNNPPRLYGDEPKVFEEIFKSVEKSGRFSVQVLDPILDRSMNAPSSSSNPTSKSCSDSSLPAELESDAMSKRISFKKLGEKLEKSKNGSSSGTPAPAKGVVIGEKRARESLASSPSKKGKVDNSSKGKGVDRELEGKKKATSLSNAPSTPAPTSSRLGEGTSANLGTVLGPTASILGSPSVAEKLLRGVIPLADKEKVDKLTLDQTATKLFHALVLGSALAVRSREAGQHASLQEGRAASMEIELREALNKAKESAVEEFKSSSEFLVAVEDSTSKYFGEGFEFCKVQLHRHHPDLAIELEGTVLDQDQLAEQDKAAEEKEKLDENEGGREKDAAPL</sequence>
<dbReference type="AlphaFoldDB" id="A0A7J0G448"/>
<dbReference type="EMBL" id="BJWL01000017">
    <property type="protein sequence ID" value="GFZ05549.1"/>
    <property type="molecule type" value="Genomic_DNA"/>
</dbReference>
<name>A0A7J0G448_9ERIC</name>
<evidence type="ECO:0000313" key="3">
    <source>
        <dbReference type="Proteomes" id="UP000585474"/>
    </source>
</evidence>
<feature type="region of interest" description="Disordered" evidence="1">
    <location>
        <begin position="115"/>
        <end position="140"/>
    </location>
</feature>
<dbReference type="OrthoDB" id="685909at2759"/>
<protein>
    <submittedName>
        <fullName evidence="2">Uncharacterized protein</fullName>
    </submittedName>
</protein>
<proteinExistence type="predicted"/>
<feature type="region of interest" description="Disordered" evidence="1">
    <location>
        <begin position="172"/>
        <end position="201"/>
    </location>
</feature>